<name>A0A1S2Z539_CICAR</name>
<feature type="region of interest" description="Disordered" evidence="1">
    <location>
        <begin position="19"/>
        <end position="60"/>
    </location>
</feature>
<evidence type="ECO:0000256" key="1">
    <source>
        <dbReference type="SAM" id="MobiDB-lite"/>
    </source>
</evidence>
<organism evidence="2 3">
    <name type="scientific">Cicer arietinum</name>
    <name type="common">Chickpea</name>
    <name type="synonym">Garbanzo</name>
    <dbReference type="NCBI Taxonomy" id="3827"/>
    <lineage>
        <taxon>Eukaryota</taxon>
        <taxon>Viridiplantae</taxon>
        <taxon>Streptophyta</taxon>
        <taxon>Embryophyta</taxon>
        <taxon>Tracheophyta</taxon>
        <taxon>Spermatophyta</taxon>
        <taxon>Magnoliopsida</taxon>
        <taxon>eudicotyledons</taxon>
        <taxon>Gunneridae</taxon>
        <taxon>Pentapetalae</taxon>
        <taxon>rosids</taxon>
        <taxon>fabids</taxon>
        <taxon>Fabales</taxon>
        <taxon>Fabaceae</taxon>
        <taxon>Papilionoideae</taxon>
        <taxon>50 kb inversion clade</taxon>
        <taxon>NPAAA clade</taxon>
        <taxon>Hologalegina</taxon>
        <taxon>IRL clade</taxon>
        <taxon>Cicereae</taxon>
        <taxon>Cicer</taxon>
    </lineage>
</organism>
<proteinExistence type="predicted"/>
<evidence type="ECO:0000313" key="3">
    <source>
        <dbReference type="RefSeq" id="XP_004515219.1"/>
    </source>
</evidence>
<sequence length="206" mass="23796">MVWFCKNSKRFISVENQLVDPRVNPTQPPPQSSQHFFHPQPPPQPSQYFFHPQPPPQPSQYFFHSQPPPQSSQHFFQESMPNATQQNQYYIPTPPDTQLSPHTFTHTPHQSYGFMPGEQFNFDSQQPHQEDNRRLSFASSEEELLYNTFNSRHNTPKSATQLLNNMCQQNFQIPSFGNAYTPLNQISNWTQGGSSSFAALPPRHPP</sequence>
<gene>
    <name evidence="3" type="primary">LOC101498256</name>
</gene>
<accession>A0A1S2Z539</accession>
<dbReference type="RefSeq" id="XP_004515219.1">
    <property type="nucleotide sequence ID" value="XM_004515162.1"/>
</dbReference>
<feature type="non-terminal residue" evidence="3">
    <location>
        <position position="206"/>
    </location>
</feature>
<dbReference type="PaxDb" id="3827-XP_004515219.1"/>
<dbReference type="Proteomes" id="UP000087171">
    <property type="component" value="Unplaced"/>
</dbReference>
<protein>
    <submittedName>
        <fullName evidence="3">Velvet complex subunit 2-like</fullName>
    </submittedName>
</protein>
<dbReference type="AlphaFoldDB" id="A0A1S2Z539"/>
<reference evidence="3" key="1">
    <citation type="submission" date="2025-08" db="UniProtKB">
        <authorList>
            <consortium name="RefSeq"/>
        </authorList>
    </citation>
    <scope>IDENTIFICATION</scope>
    <source>
        <tissue evidence="3">Etiolated seedlings</tissue>
    </source>
</reference>
<evidence type="ECO:0000313" key="2">
    <source>
        <dbReference type="Proteomes" id="UP000087171"/>
    </source>
</evidence>
<keyword evidence="2" id="KW-1185">Reference proteome</keyword>